<evidence type="ECO:0000313" key="2">
    <source>
        <dbReference type="EMBL" id="NYH79922.1"/>
    </source>
</evidence>
<evidence type="ECO:0008006" key="4">
    <source>
        <dbReference type="Google" id="ProtNLM"/>
    </source>
</evidence>
<gene>
    <name evidence="2" type="ORF">FHR84_003271</name>
</gene>
<evidence type="ECO:0000256" key="1">
    <source>
        <dbReference type="SAM" id="SignalP"/>
    </source>
</evidence>
<proteinExistence type="predicted"/>
<keyword evidence="3" id="KW-1185">Reference proteome</keyword>
<accession>A0A852Z1P1</accession>
<reference evidence="2 3" key="1">
    <citation type="submission" date="2020-07" db="EMBL/GenBank/DDBJ databases">
        <title>Genomic Encyclopedia of Type Strains, Phase III (KMG-III): the genomes of soil and plant-associated and newly described type strains.</title>
        <authorList>
            <person name="Whitman W."/>
        </authorList>
    </citation>
    <scope>NUCLEOTIDE SEQUENCE [LARGE SCALE GENOMIC DNA]</scope>
    <source>
        <strain evidence="2 3">CECT 8576</strain>
    </source>
</reference>
<keyword evidence="1" id="KW-0732">Signal</keyword>
<organism evidence="2 3">
    <name type="scientific">Actinopolyspora biskrensis</name>
    <dbReference type="NCBI Taxonomy" id="1470178"/>
    <lineage>
        <taxon>Bacteria</taxon>
        <taxon>Bacillati</taxon>
        <taxon>Actinomycetota</taxon>
        <taxon>Actinomycetes</taxon>
        <taxon>Actinopolysporales</taxon>
        <taxon>Actinopolysporaceae</taxon>
        <taxon>Actinopolyspora</taxon>
    </lineage>
</organism>
<dbReference type="Proteomes" id="UP000548304">
    <property type="component" value="Unassembled WGS sequence"/>
</dbReference>
<protein>
    <recommendedName>
        <fullName evidence="4">Peptidase inhibitor family I36</fullName>
    </recommendedName>
</protein>
<feature type="signal peptide" evidence="1">
    <location>
        <begin position="1"/>
        <end position="26"/>
    </location>
</feature>
<dbReference type="RefSeq" id="WP_179536312.1">
    <property type="nucleotide sequence ID" value="NZ_JACBYW010000006.1"/>
</dbReference>
<evidence type="ECO:0000313" key="3">
    <source>
        <dbReference type="Proteomes" id="UP000548304"/>
    </source>
</evidence>
<dbReference type="AlphaFoldDB" id="A0A852Z1P1"/>
<name>A0A852Z1P1_9ACTN</name>
<comment type="caution">
    <text evidence="2">The sequence shown here is derived from an EMBL/GenBank/DDBJ whole genome shotgun (WGS) entry which is preliminary data.</text>
</comment>
<sequence length="176" mass="18904">MRNIRRVLAGAAAVVAMTAGTAAATAAGNHAQKGEDIGPIAFQTDSTTRKCPPKKYCFFYSKNFNNEASGGWPRQQAWAYDKAWKHFHYDPVTSGPYRPVATNAVKSVINNGTGKTVYFMEWNYGLPDGGTKVCLGVRSGQTVRDVVARTGGDGGYGSARLTKPDNCEIVYSGPNS</sequence>
<dbReference type="EMBL" id="JACBYW010000006">
    <property type="protein sequence ID" value="NYH79922.1"/>
    <property type="molecule type" value="Genomic_DNA"/>
</dbReference>
<feature type="chain" id="PRO_5038679002" description="Peptidase inhibitor family I36" evidence="1">
    <location>
        <begin position="27"/>
        <end position="176"/>
    </location>
</feature>